<dbReference type="EMBL" id="RVVJ01000011">
    <property type="protein sequence ID" value="MML53805.1"/>
    <property type="molecule type" value="Genomic_DNA"/>
</dbReference>
<gene>
    <name evidence="2" type="ORF">D7N80_10865</name>
</gene>
<evidence type="ECO:0000313" key="2">
    <source>
        <dbReference type="EMBL" id="MML53805.1"/>
    </source>
</evidence>
<evidence type="ECO:0000259" key="1">
    <source>
        <dbReference type="Pfam" id="PF23771"/>
    </source>
</evidence>
<name>A0A3R1BT51_SALET</name>
<dbReference type="Proteomes" id="UP000885348">
    <property type="component" value="Unassembled WGS sequence"/>
</dbReference>
<reference evidence="2" key="1">
    <citation type="submission" date="2018-09" db="EMBL/GenBank/DDBJ databases">
        <authorList>
            <person name="Ashton P.M."/>
            <person name="Dallman T."/>
            <person name="Nair S."/>
            <person name="De Pinna E."/>
            <person name="Peters T."/>
            <person name="Grant K."/>
        </authorList>
    </citation>
    <scope>NUCLEOTIDE SEQUENCE [LARGE SCALE GENOMIC DNA]</scope>
    <source>
        <strain evidence="2">598938</strain>
    </source>
</reference>
<dbReference type="InterPro" id="IPR055592">
    <property type="entry name" value="DUF7168"/>
</dbReference>
<protein>
    <recommendedName>
        <fullName evidence="1">DUF7168 domain-containing protein</fullName>
    </recommendedName>
</protein>
<feature type="domain" description="DUF7168" evidence="1">
    <location>
        <begin position="88"/>
        <end position="187"/>
    </location>
</feature>
<dbReference type="Pfam" id="PF23771">
    <property type="entry name" value="DUF7168"/>
    <property type="match status" value="1"/>
</dbReference>
<sequence>MSRTEADGVLTFTAAQEPVPASEASVTLLSRIKTMAESADNSGDLHEVTAVLLRAQRLTETSGAEEGDAGSSGIREFTCHRVPCSARVVPGWLSALTAVVCHVSGCHWCFGRWRDGHGNPRRSVTFRGRGALPAVAECLFTLLCRQMLRDLNIWQKVSDRERLETTATWYRTEDWCCHWAAGIWSALLTPDIPADEPDTPGVRQQYHYYCHRRYQQLTGSGAFISTSGAHSCLFPAGNRHIHIKEEQP</sequence>
<organism evidence="2">
    <name type="scientific">Salmonella enterica I</name>
    <dbReference type="NCBI Taxonomy" id="59201"/>
    <lineage>
        <taxon>Bacteria</taxon>
        <taxon>Pseudomonadati</taxon>
        <taxon>Pseudomonadota</taxon>
        <taxon>Gammaproteobacteria</taxon>
        <taxon>Enterobacterales</taxon>
        <taxon>Enterobacteriaceae</taxon>
        <taxon>Salmonella</taxon>
    </lineage>
</organism>
<comment type="caution">
    <text evidence="2">The sequence shown here is derived from an EMBL/GenBank/DDBJ whole genome shotgun (WGS) entry which is preliminary data.</text>
</comment>
<proteinExistence type="predicted"/>
<dbReference type="AlphaFoldDB" id="A0A3R1BT51"/>
<accession>A0A3R1BT51</accession>